<dbReference type="EMBL" id="ML994624">
    <property type="protein sequence ID" value="KAF2188406.1"/>
    <property type="molecule type" value="Genomic_DNA"/>
</dbReference>
<feature type="region of interest" description="Disordered" evidence="1">
    <location>
        <begin position="105"/>
        <end position="126"/>
    </location>
</feature>
<accession>A0A6A6EEW0</accession>
<proteinExistence type="predicted"/>
<evidence type="ECO:0000256" key="1">
    <source>
        <dbReference type="SAM" id="MobiDB-lite"/>
    </source>
</evidence>
<evidence type="ECO:0000313" key="2">
    <source>
        <dbReference type="EMBL" id="KAF2188406.1"/>
    </source>
</evidence>
<name>A0A6A6EEW0_9PEZI</name>
<dbReference type="AlphaFoldDB" id="A0A6A6EEW0"/>
<reference evidence="2" key="1">
    <citation type="journal article" date="2020" name="Stud. Mycol.">
        <title>101 Dothideomycetes genomes: a test case for predicting lifestyles and emergence of pathogens.</title>
        <authorList>
            <person name="Haridas S."/>
            <person name="Albert R."/>
            <person name="Binder M."/>
            <person name="Bloem J."/>
            <person name="Labutti K."/>
            <person name="Salamov A."/>
            <person name="Andreopoulos B."/>
            <person name="Baker S."/>
            <person name="Barry K."/>
            <person name="Bills G."/>
            <person name="Bluhm B."/>
            <person name="Cannon C."/>
            <person name="Castanera R."/>
            <person name="Culley D."/>
            <person name="Daum C."/>
            <person name="Ezra D."/>
            <person name="Gonzalez J."/>
            <person name="Henrissat B."/>
            <person name="Kuo A."/>
            <person name="Liang C."/>
            <person name="Lipzen A."/>
            <person name="Lutzoni F."/>
            <person name="Magnuson J."/>
            <person name="Mondo S."/>
            <person name="Nolan M."/>
            <person name="Ohm R."/>
            <person name="Pangilinan J."/>
            <person name="Park H.-J."/>
            <person name="Ramirez L."/>
            <person name="Alfaro M."/>
            <person name="Sun H."/>
            <person name="Tritt A."/>
            <person name="Yoshinaga Y."/>
            <person name="Zwiers L.-H."/>
            <person name="Turgeon B."/>
            <person name="Goodwin S."/>
            <person name="Spatafora J."/>
            <person name="Crous P."/>
            <person name="Grigoriev I."/>
        </authorList>
    </citation>
    <scope>NUCLEOTIDE SEQUENCE</scope>
    <source>
        <strain evidence="2">CBS 207.26</strain>
    </source>
</reference>
<keyword evidence="3" id="KW-1185">Reference proteome</keyword>
<feature type="region of interest" description="Disordered" evidence="1">
    <location>
        <begin position="174"/>
        <end position="193"/>
    </location>
</feature>
<evidence type="ECO:0000313" key="3">
    <source>
        <dbReference type="Proteomes" id="UP000800200"/>
    </source>
</evidence>
<organism evidence="2 3">
    <name type="scientific">Zopfia rhizophila CBS 207.26</name>
    <dbReference type="NCBI Taxonomy" id="1314779"/>
    <lineage>
        <taxon>Eukaryota</taxon>
        <taxon>Fungi</taxon>
        <taxon>Dikarya</taxon>
        <taxon>Ascomycota</taxon>
        <taxon>Pezizomycotina</taxon>
        <taxon>Dothideomycetes</taxon>
        <taxon>Dothideomycetes incertae sedis</taxon>
        <taxon>Zopfiaceae</taxon>
        <taxon>Zopfia</taxon>
    </lineage>
</organism>
<protein>
    <submittedName>
        <fullName evidence="2">Uncharacterized protein</fullName>
    </submittedName>
</protein>
<sequence>MVEICGGSTGLEGGLDAAKDADEDDMMEVLKVAGEIEYGKSLRMARVFESGRLIKEEGFSGTDRQGGRRNPTHAVQYLNGCSSTLSSQEWDALFSRLDAAQGEGVSQQILMPENSGKSASDDRELRNDPSLALVRKGHSRLEASVALLKSGYDVNKASDHLYWQDVNLAKNQTPETVARSARPQSRLRTRKTSPLPCPSRFFDAFQPKLKVERSLGPIATLGSDSLGLVEEVRGPSPHKASFVRKRVPLHYTRRKQLLRIVKSEAKVGEDLTHAHTVHIFGTYGYQPKSGL</sequence>
<dbReference type="Proteomes" id="UP000800200">
    <property type="component" value="Unassembled WGS sequence"/>
</dbReference>
<gene>
    <name evidence="2" type="ORF">K469DRAFT_748703</name>
</gene>